<gene>
    <name evidence="2" type="ORF">CFOL_v3_33036</name>
</gene>
<feature type="signal peptide" evidence="1">
    <location>
        <begin position="1"/>
        <end position="19"/>
    </location>
</feature>
<evidence type="ECO:0000256" key="1">
    <source>
        <dbReference type="SAM" id="SignalP"/>
    </source>
</evidence>
<proteinExistence type="predicted"/>
<dbReference type="EMBL" id="BDDD01005627">
    <property type="protein sequence ID" value="GAV89622.1"/>
    <property type="molecule type" value="Genomic_DNA"/>
</dbReference>
<protein>
    <submittedName>
        <fullName evidence="2">Uncharacterized protein</fullName>
    </submittedName>
</protein>
<comment type="caution">
    <text evidence="2">The sequence shown here is derived from an EMBL/GenBank/DDBJ whole genome shotgun (WGS) entry which is preliminary data.</text>
</comment>
<reference evidence="3" key="1">
    <citation type="submission" date="2016-04" db="EMBL/GenBank/DDBJ databases">
        <title>Cephalotus genome sequencing.</title>
        <authorList>
            <person name="Fukushima K."/>
            <person name="Hasebe M."/>
            <person name="Fang X."/>
        </authorList>
    </citation>
    <scope>NUCLEOTIDE SEQUENCE [LARGE SCALE GENOMIC DNA]</scope>
    <source>
        <strain evidence="3">cv. St1</strain>
    </source>
</reference>
<dbReference type="InParanoid" id="A0A1Q3DAZ1"/>
<keyword evidence="1" id="KW-0732">Signal</keyword>
<name>A0A1Q3DAZ1_CEPFO</name>
<sequence length="100" mass="11058">HHLCLQIVTLSLYPHSLVSISVSRVQHQRSTAMSSPPPLISLSTAPLLLSSPLLSSVLSLSTQYLQSPISSHFKRLLSSHFERLQRTVDRDYTVSLPPLG</sequence>
<evidence type="ECO:0000313" key="3">
    <source>
        <dbReference type="Proteomes" id="UP000187406"/>
    </source>
</evidence>
<evidence type="ECO:0000313" key="2">
    <source>
        <dbReference type="EMBL" id="GAV89622.1"/>
    </source>
</evidence>
<dbReference type="Proteomes" id="UP000187406">
    <property type="component" value="Unassembled WGS sequence"/>
</dbReference>
<accession>A0A1Q3DAZ1</accession>
<feature type="non-terminal residue" evidence="2">
    <location>
        <position position="1"/>
    </location>
</feature>
<feature type="chain" id="PRO_5012501594" evidence="1">
    <location>
        <begin position="20"/>
        <end position="100"/>
    </location>
</feature>
<organism evidence="2 3">
    <name type="scientific">Cephalotus follicularis</name>
    <name type="common">Albany pitcher plant</name>
    <dbReference type="NCBI Taxonomy" id="3775"/>
    <lineage>
        <taxon>Eukaryota</taxon>
        <taxon>Viridiplantae</taxon>
        <taxon>Streptophyta</taxon>
        <taxon>Embryophyta</taxon>
        <taxon>Tracheophyta</taxon>
        <taxon>Spermatophyta</taxon>
        <taxon>Magnoliopsida</taxon>
        <taxon>eudicotyledons</taxon>
        <taxon>Gunneridae</taxon>
        <taxon>Pentapetalae</taxon>
        <taxon>rosids</taxon>
        <taxon>fabids</taxon>
        <taxon>Oxalidales</taxon>
        <taxon>Cephalotaceae</taxon>
        <taxon>Cephalotus</taxon>
    </lineage>
</organism>
<dbReference type="AlphaFoldDB" id="A0A1Q3DAZ1"/>
<keyword evidence="3" id="KW-1185">Reference proteome</keyword>